<dbReference type="AlphaFoldDB" id="A0A7Z9E101"/>
<dbReference type="Proteomes" id="UP000182190">
    <property type="component" value="Unassembled WGS sequence"/>
</dbReference>
<accession>A0A7Z9E101</accession>
<dbReference type="EMBL" id="CZCS02000207">
    <property type="protein sequence ID" value="VXD22239.1"/>
    <property type="molecule type" value="Genomic_DNA"/>
</dbReference>
<comment type="caution">
    <text evidence="1">The sequence shown here is derived from an EMBL/GenBank/DDBJ whole genome shotgun (WGS) entry which is preliminary data.</text>
</comment>
<evidence type="ECO:0000313" key="1">
    <source>
        <dbReference type="EMBL" id="VXD22239.1"/>
    </source>
</evidence>
<name>A0A7Z9E101_9CYAN</name>
<proteinExistence type="predicted"/>
<protein>
    <submittedName>
        <fullName evidence="1">Uncharacterized protein</fullName>
    </submittedName>
</protein>
<sequence>MTKKNLKPLQAAIMGRLQIDQIQPFQATCNVFGSGKDLPIFS</sequence>
<evidence type="ECO:0000313" key="2">
    <source>
        <dbReference type="Proteomes" id="UP000182190"/>
    </source>
</evidence>
<organism evidence="1 2">
    <name type="scientific">Planktothrix paucivesiculata PCC 9631</name>
    <dbReference type="NCBI Taxonomy" id="671071"/>
    <lineage>
        <taxon>Bacteria</taxon>
        <taxon>Bacillati</taxon>
        <taxon>Cyanobacteriota</taxon>
        <taxon>Cyanophyceae</taxon>
        <taxon>Oscillatoriophycideae</taxon>
        <taxon>Oscillatoriales</taxon>
        <taxon>Microcoleaceae</taxon>
        <taxon>Planktothrix</taxon>
    </lineage>
</organism>
<keyword evidence="2" id="KW-1185">Reference proteome</keyword>
<gene>
    <name evidence="1" type="ORF">PL9631_650007</name>
</gene>
<reference evidence="1" key="1">
    <citation type="submission" date="2019-10" db="EMBL/GenBank/DDBJ databases">
        <authorList>
            <consortium name="Genoscope - CEA"/>
            <person name="William W."/>
        </authorList>
    </citation>
    <scope>NUCLEOTIDE SEQUENCE [LARGE SCALE GENOMIC DNA]</scope>
    <source>
        <strain evidence="1">BBR_PRJEB10994</strain>
    </source>
</reference>